<keyword evidence="4" id="KW-0274">FAD</keyword>
<organism evidence="12 13">
    <name type="scientific">Neolewinella agarilytica</name>
    <dbReference type="NCBI Taxonomy" id="478744"/>
    <lineage>
        <taxon>Bacteria</taxon>
        <taxon>Pseudomonadati</taxon>
        <taxon>Bacteroidota</taxon>
        <taxon>Saprospiria</taxon>
        <taxon>Saprospirales</taxon>
        <taxon>Lewinellaceae</taxon>
        <taxon>Neolewinella</taxon>
    </lineage>
</organism>
<dbReference type="InterPro" id="IPR036188">
    <property type="entry name" value="FAD/NAD-bd_sf"/>
</dbReference>
<feature type="domain" description="FAD/NAD(P)-binding" evidence="10">
    <location>
        <begin position="16"/>
        <end position="335"/>
    </location>
</feature>
<dbReference type="InterPro" id="IPR054585">
    <property type="entry name" value="NDH2-like_C"/>
</dbReference>
<dbReference type="OrthoDB" id="9781621at2"/>
<keyword evidence="13" id="KW-1185">Reference proteome</keyword>
<dbReference type="InterPro" id="IPR023753">
    <property type="entry name" value="FAD/NAD-binding_dom"/>
</dbReference>
<keyword evidence="6" id="KW-0560">Oxidoreductase</keyword>
<evidence type="ECO:0000313" key="12">
    <source>
        <dbReference type="EMBL" id="SEQ82337.1"/>
    </source>
</evidence>
<dbReference type="Proteomes" id="UP000199021">
    <property type="component" value="Unassembled WGS sequence"/>
</dbReference>
<proteinExistence type="inferred from homology"/>
<keyword evidence="3" id="KW-0285">Flavoprotein</keyword>
<evidence type="ECO:0000256" key="6">
    <source>
        <dbReference type="ARBA" id="ARBA00023002"/>
    </source>
</evidence>
<dbReference type="PRINTS" id="PR00368">
    <property type="entry name" value="FADPNR"/>
</dbReference>
<evidence type="ECO:0000259" key="10">
    <source>
        <dbReference type="Pfam" id="PF07992"/>
    </source>
</evidence>
<dbReference type="Pfam" id="PF22366">
    <property type="entry name" value="NDH2_C"/>
    <property type="match status" value="1"/>
</dbReference>
<evidence type="ECO:0000256" key="4">
    <source>
        <dbReference type="ARBA" id="ARBA00022827"/>
    </source>
</evidence>
<gene>
    <name evidence="12" type="ORF">SAMN05444359_116104</name>
</gene>
<dbReference type="RefSeq" id="WP_090169938.1">
    <property type="nucleotide sequence ID" value="NZ_FOFB01000016.1"/>
</dbReference>
<sequence>MDPTTKINIPESPRERVVIVGGGFGGLQLARKLSKTDYQVVLIDRNNYHQFQPLFYQVAMAGLEPSSIVFPFRKLFQGKKNVYIRVTEVTEVDTTTKTLQTPLGHCNYDHLIVATGADTNFFGNENIEKHAIPMKSVAEALYLRNNILDDYEDALTTPGYDPRQELVDIVIVGGGPTGVELAGSLAEMKKHVLPKDYPELNIEEEVDIYLIQSGGELLKGFSAESSAKALKYLTDMGVTVLLGSRVTDFDGKTVFLKDGRSIPTQKVIWAAGIKGMPIKGLPESACTYGNRLEVDRFHRVKDTKDIYAIGDVCYMEEPDWQKGHPQVAQVAMQMGKNLAKNLHGRLRKKDPTPFTYNDKGSMATVGRARAVVDIPSPNFSFGGLFAWLLWLLVHLFAILGTRNKVFVFLNWVANYINYNQSLRLIIKPKIK</sequence>
<feature type="transmembrane region" description="Helical" evidence="9">
    <location>
        <begin position="379"/>
        <end position="399"/>
    </location>
</feature>
<dbReference type="AlphaFoldDB" id="A0A1H9J6E9"/>
<keyword evidence="7" id="KW-0520">NAD</keyword>
<dbReference type="GO" id="GO:0050136">
    <property type="term" value="F:NADH dehydrogenase (quinone) (non-electrogenic) activity"/>
    <property type="evidence" value="ECO:0007669"/>
    <property type="project" value="UniProtKB-EC"/>
</dbReference>
<evidence type="ECO:0000256" key="3">
    <source>
        <dbReference type="ARBA" id="ARBA00022630"/>
    </source>
</evidence>
<accession>A0A1H9J6E9</accession>
<dbReference type="InParanoid" id="A0A1H9J6E9"/>
<evidence type="ECO:0000256" key="9">
    <source>
        <dbReference type="SAM" id="Phobius"/>
    </source>
</evidence>
<dbReference type="FunCoup" id="A0A1H9J6E9">
    <property type="interactions" value="227"/>
</dbReference>
<comment type="catalytic activity">
    <reaction evidence="8">
        <text>a quinone + NADH + H(+) = a quinol + NAD(+)</text>
        <dbReference type="Rhea" id="RHEA:46160"/>
        <dbReference type="ChEBI" id="CHEBI:15378"/>
        <dbReference type="ChEBI" id="CHEBI:24646"/>
        <dbReference type="ChEBI" id="CHEBI:57540"/>
        <dbReference type="ChEBI" id="CHEBI:57945"/>
        <dbReference type="ChEBI" id="CHEBI:132124"/>
        <dbReference type="EC" id="1.6.5.9"/>
    </reaction>
</comment>
<protein>
    <recommendedName>
        <fullName evidence="2">NADH:ubiquinone reductase (non-electrogenic)</fullName>
        <ecNumber evidence="2">1.6.5.9</ecNumber>
    </recommendedName>
</protein>
<evidence type="ECO:0000259" key="11">
    <source>
        <dbReference type="Pfam" id="PF22366"/>
    </source>
</evidence>
<dbReference type="STRING" id="478744.SAMN05444359_116104"/>
<evidence type="ECO:0000256" key="8">
    <source>
        <dbReference type="ARBA" id="ARBA00047599"/>
    </source>
</evidence>
<keyword evidence="9" id="KW-1133">Transmembrane helix</keyword>
<dbReference type="Gene3D" id="3.50.50.100">
    <property type="match status" value="1"/>
</dbReference>
<dbReference type="PRINTS" id="PR00411">
    <property type="entry name" value="PNDRDTASEI"/>
</dbReference>
<dbReference type="InterPro" id="IPR045024">
    <property type="entry name" value="NDH-2"/>
</dbReference>
<dbReference type="SUPFAM" id="SSF51905">
    <property type="entry name" value="FAD/NAD(P)-binding domain"/>
    <property type="match status" value="1"/>
</dbReference>
<feature type="domain" description="External alternative NADH-ubiquinone oxidoreductase-like C-terminal" evidence="11">
    <location>
        <begin position="359"/>
        <end position="415"/>
    </location>
</feature>
<keyword evidence="5" id="KW-0809">Transit peptide</keyword>
<evidence type="ECO:0000256" key="1">
    <source>
        <dbReference type="ARBA" id="ARBA00005272"/>
    </source>
</evidence>
<dbReference type="Pfam" id="PF07992">
    <property type="entry name" value="Pyr_redox_2"/>
    <property type="match status" value="1"/>
</dbReference>
<comment type="similarity">
    <text evidence="1">Belongs to the NADH dehydrogenase family.</text>
</comment>
<name>A0A1H9J6E9_9BACT</name>
<reference evidence="13" key="1">
    <citation type="submission" date="2016-10" db="EMBL/GenBank/DDBJ databases">
        <authorList>
            <person name="Varghese N."/>
            <person name="Submissions S."/>
        </authorList>
    </citation>
    <scope>NUCLEOTIDE SEQUENCE [LARGE SCALE GENOMIC DNA]</scope>
    <source>
        <strain evidence="13">DSM 24740</strain>
    </source>
</reference>
<dbReference type="PANTHER" id="PTHR43706">
    <property type="entry name" value="NADH DEHYDROGENASE"/>
    <property type="match status" value="1"/>
</dbReference>
<dbReference type="EMBL" id="FOFB01000016">
    <property type="protein sequence ID" value="SEQ82337.1"/>
    <property type="molecule type" value="Genomic_DNA"/>
</dbReference>
<evidence type="ECO:0000256" key="5">
    <source>
        <dbReference type="ARBA" id="ARBA00022946"/>
    </source>
</evidence>
<keyword evidence="9" id="KW-0812">Transmembrane</keyword>
<dbReference type="EC" id="1.6.5.9" evidence="2"/>
<evidence type="ECO:0000256" key="7">
    <source>
        <dbReference type="ARBA" id="ARBA00023027"/>
    </source>
</evidence>
<dbReference type="PANTHER" id="PTHR43706:SF47">
    <property type="entry name" value="EXTERNAL NADH-UBIQUINONE OXIDOREDUCTASE 1, MITOCHONDRIAL-RELATED"/>
    <property type="match status" value="1"/>
</dbReference>
<evidence type="ECO:0000256" key="2">
    <source>
        <dbReference type="ARBA" id="ARBA00012637"/>
    </source>
</evidence>
<keyword evidence="9" id="KW-0472">Membrane</keyword>
<evidence type="ECO:0000313" key="13">
    <source>
        <dbReference type="Proteomes" id="UP000199021"/>
    </source>
</evidence>